<reference evidence="2" key="1">
    <citation type="submission" date="2020-10" db="EMBL/GenBank/DDBJ databases">
        <authorList>
            <person name="Kikuchi T."/>
        </authorList>
    </citation>
    <scope>NUCLEOTIDE SEQUENCE</scope>
    <source>
        <strain evidence="2">NKZ352</strain>
    </source>
</reference>
<accession>A0A8S1GUZ6</accession>
<feature type="region of interest" description="Disordered" evidence="1">
    <location>
        <begin position="318"/>
        <end position="346"/>
    </location>
</feature>
<dbReference type="AlphaFoldDB" id="A0A8S1GUZ6"/>
<organism evidence="2 3">
    <name type="scientific">Caenorhabditis auriculariae</name>
    <dbReference type="NCBI Taxonomy" id="2777116"/>
    <lineage>
        <taxon>Eukaryota</taxon>
        <taxon>Metazoa</taxon>
        <taxon>Ecdysozoa</taxon>
        <taxon>Nematoda</taxon>
        <taxon>Chromadorea</taxon>
        <taxon>Rhabditida</taxon>
        <taxon>Rhabditina</taxon>
        <taxon>Rhabditomorpha</taxon>
        <taxon>Rhabditoidea</taxon>
        <taxon>Rhabditidae</taxon>
        <taxon>Peloderinae</taxon>
        <taxon>Caenorhabditis</taxon>
    </lineage>
</organism>
<evidence type="ECO:0000313" key="3">
    <source>
        <dbReference type="Proteomes" id="UP000835052"/>
    </source>
</evidence>
<keyword evidence="3" id="KW-1185">Reference proteome</keyword>
<comment type="caution">
    <text evidence="2">The sequence shown here is derived from an EMBL/GenBank/DDBJ whole genome shotgun (WGS) entry which is preliminary data.</text>
</comment>
<feature type="compositionally biased region" description="Basic and acidic residues" evidence="1">
    <location>
        <begin position="336"/>
        <end position="346"/>
    </location>
</feature>
<evidence type="ECO:0000256" key="1">
    <source>
        <dbReference type="SAM" id="MobiDB-lite"/>
    </source>
</evidence>
<evidence type="ECO:0000313" key="2">
    <source>
        <dbReference type="EMBL" id="CAD6187155.1"/>
    </source>
</evidence>
<sequence length="346" mass="39145">MCKTHAALRTFFLTSQIFGLRGARKAGVLPFLSDVGPLAFPSLVAARLLLAVARLHHLPHVFRSCRVSSAAAARIQLQSYAFFWLPHVFISFSRTAGPTFPSKSLWRHRLPRHCCRPAVNVFLMHLTSPEKRKSSKRCQVPVSGPLWLRSYPSGAFSFGCVLMIVAPNEAGGDNYLTLKKKTTRRFCNLVAKRIFFVCRHQPKRASSRTSPQNLCLRRFLGVRDYWRSGSADKWEGREQSAPTATSSLKNFWIDHLNQLKRTSRLRTKKRDIHIRGDRAAEPLSAAIPGSSRLLEKWWCRQMGGLRTVCTDSHFSCKQNSVSTSRKDPTALPVAHLPKESAPRKRQ</sequence>
<dbReference type="EMBL" id="CAJGYM010000006">
    <property type="protein sequence ID" value="CAD6187155.1"/>
    <property type="molecule type" value="Genomic_DNA"/>
</dbReference>
<dbReference type="Proteomes" id="UP000835052">
    <property type="component" value="Unassembled WGS sequence"/>
</dbReference>
<gene>
    <name evidence="2" type="ORF">CAUJ_LOCUS3074</name>
</gene>
<protein>
    <submittedName>
        <fullName evidence="2">Uncharacterized protein</fullName>
    </submittedName>
</protein>
<proteinExistence type="predicted"/>
<name>A0A8S1GUZ6_9PELO</name>